<organism evidence="1 2">
    <name type="scientific">Hypoxylon rubiginosum</name>
    <dbReference type="NCBI Taxonomy" id="110542"/>
    <lineage>
        <taxon>Eukaryota</taxon>
        <taxon>Fungi</taxon>
        <taxon>Dikarya</taxon>
        <taxon>Ascomycota</taxon>
        <taxon>Pezizomycotina</taxon>
        <taxon>Sordariomycetes</taxon>
        <taxon>Xylariomycetidae</taxon>
        <taxon>Xylariales</taxon>
        <taxon>Hypoxylaceae</taxon>
        <taxon>Hypoxylon</taxon>
    </lineage>
</organism>
<evidence type="ECO:0000313" key="1">
    <source>
        <dbReference type="EMBL" id="KAI4859827.1"/>
    </source>
</evidence>
<keyword evidence="2" id="KW-1185">Reference proteome</keyword>
<sequence length="479" mass="53568">MLPQTVADAIHVCRQLGEQYLWVDALCIIQDDDVDQPAQLSQIDKVYGRAIATIVAASGIDPSKGLSCLRSRDPPQVNCCIRGIRYIASGPPLKHVIEKTSWNTRRWTYQELMLSRRFIIFTSTQLFFVCAANAVAEDTVYRIPTDPSGRQKSFLHHLAVWTLPGDPRTDSCWKLYNTAITEYTKRDLPYISDRLPAISGNPASKAVDAQWGRGPRTFISTLKDLRFREASEIIPINQTPSGDELMNWLNSSSHGSSSRERKPTNHPTARGDEMFGHLLFRAQSKLLSIAPESSLHRDVLSDPMLRRCRILNNKNWIGSIFLTPECAASNPTITHDCEFIRLPNCGINIADLKSNLLEGFSDWETPGPDTIVHPKTHEPAIFDPSYYESAKSISAAKSAISLRPRGKGFRRGGMDLFHGGIDIYQGDIDPHSGIPEPPKIYLSHVMLLERKGGSVYRKAVGLVVQNEAPNWPLEYFCLG</sequence>
<comment type="caution">
    <text evidence="1">The sequence shown here is derived from an EMBL/GenBank/DDBJ whole genome shotgun (WGS) entry which is preliminary data.</text>
</comment>
<name>A0ACB9YKV9_9PEZI</name>
<protein>
    <submittedName>
        <fullName evidence="1">Heterokaryon incompatibility protein-domain-containing protein</fullName>
    </submittedName>
</protein>
<dbReference type="Proteomes" id="UP001497700">
    <property type="component" value="Unassembled WGS sequence"/>
</dbReference>
<dbReference type="EMBL" id="MU393611">
    <property type="protein sequence ID" value="KAI4859827.1"/>
    <property type="molecule type" value="Genomic_DNA"/>
</dbReference>
<proteinExistence type="predicted"/>
<reference evidence="1 2" key="1">
    <citation type="journal article" date="2022" name="New Phytol.">
        <title>Ecological generalism drives hyperdiversity of secondary metabolite gene clusters in xylarialean endophytes.</title>
        <authorList>
            <person name="Franco M.E.E."/>
            <person name="Wisecaver J.H."/>
            <person name="Arnold A.E."/>
            <person name="Ju Y.M."/>
            <person name="Slot J.C."/>
            <person name="Ahrendt S."/>
            <person name="Moore L.P."/>
            <person name="Eastman K.E."/>
            <person name="Scott K."/>
            <person name="Konkel Z."/>
            <person name="Mondo S.J."/>
            <person name="Kuo A."/>
            <person name="Hayes R.D."/>
            <person name="Haridas S."/>
            <person name="Andreopoulos B."/>
            <person name="Riley R."/>
            <person name="LaButti K."/>
            <person name="Pangilinan J."/>
            <person name="Lipzen A."/>
            <person name="Amirebrahimi M."/>
            <person name="Yan J."/>
            <person name="Adam C."/>
            <person name="Keymanesh K."/>
            <person name="Ng V."/>
            <person name="Louie K."/>
            <person name="Northen T."/>
            <person name="Drula E."/>
            <person name="Henrissat B."/>
            <person name="Hsieh H.M."/>
            <person name="Youens-Clark K."/>
            <person name="Lutzoni F."/>
            <person name="Miadlikowska J."/>
            <person name="Eastwood D.C."/>
            <person name="Hamelin R.C."/>
            <person name="Grigoriev I.V."/>
            <person name="U'Ren J.M."/>
        </authorList>
    </citation>
    <scope>NUCLEOTIDE SEQUENCE [LARGE SCALE GENOMIC DNA]</scope>
    <source>
        <strain evidence="1 2">CBS 119005</strain>
    </source>
</reference>
<gene>
    <name evidence="1" type="ORF">F4820DRAFT_453509</name>
</gene>
<accession>A0ACB9YKV9</accession>
<evidence type="ECO:0000313" key="2">
    <source>
        <dbReference type="Proteomes" id="UP001497700"/>
    </source>
</evidence>